<dbReference type="Gene3D" id="3.90.1570.10">
    <property type="entry name" value="tt1808, chain A"/>
    <property type="match status" value="1"/>
</dbReference>
<evidence type="ECO:0000313" key="4">
    <source>
        <dbReference type="EMBL" id="BAL55456.1"/>
    </source>
</evidence>
<dbReference type="EMBL" id="AP011645">
    <property type="protein sequence ID" value="BAL53020.1"/>
    <property type="molecule type" value="Genomic_DNA"/>
</dbReference>
<dbReference type="EMBL" id="AP011718">
    <property type="protein sequence ID" value="BAL55456.1"/>
    <property type="molecule type" value="Genomic_DNA"/>
</dbReference>
<dbReference type="Pfam" id="PF05685">
    <property type="entry name" value="Uma2"/>
    <property type="match status" value="1"/>
</dbReference>
<dbReference type="AlphaFoldDB" id="H5SG67"/>
<proteinExistence type="predicted"/>
<dbReference type="PANTHER" id="PTHR34107">
    <property type="entry name" value="SLL0198 PROTEIN-RELATED"/>
    <property type="match status" value="1"/>
</dbReference>
<dbReference type="EMBL" id="AP011711">
    <property type="protein sequence ID" value="BAL55153.1"/>
    <property type="molecule type" value="Genomic_DNA"/>
</dbReference>
<dbReference type="InterPro" id="IPR012296">
    <property type="entry name" value="Nuclease_put_TT1808"/>
</dbReference>
<evidence type="ECO:0000313" key="2">
    <source>
        <dbReference type="EMBL" id="BAL53020.1"/>
    </source>
</evidence>
<accession>H5SG67</accession>
<dbReference type="SUPFAM" id="SSF52980">
    <property type="entry name" value="Restriction endonuclease-like"/>
    <property type="match status" value="1"/>
</dbReference>
<dbReference type="InterPro" id="IPR008538">
    <property type="entry name" value="Uma2"/>
</dbReference>
<protein>
    <submittedName>
        <fullName evidence="3">Hypothetical conserved protein</fullName>
    </submittedName>
</protein>
<name>H5SG67_9BACT</name>
<reference evidence="3" key="1">
    <citation type="journal article" date="2005" name="Environ. Microbiol.">
        <title>Genetic and functional properties of uncultivated thermophilic crenarchaeotes from a subsurface gold mine as revealed by analysis of genome fragments.</title>
        <authorList>
            <person name="Nunoura T."/>
            <person name="Hirayama H."/>
            <person name="Takami H."/>
            <person name="Oida H."/>
            <person name="Nishi S."/>
            <person name="Shimamura S."/>
            <person name="Suzuki Y."/>
            <person name="Inagaki F."/>
            <person name="Takai K."/>
            <person name="Nealson K.H."/>
            <person name="Horikoshi K."/>
        </authorList>
    </citation>
    <scope>NUCLEOTIDE SEQUENCE</scope>
</reference>
<organism evidence="3">
    <name type="scientific">uncultured Acetothermia bacterium</name>
    <dbReference type="NCBI Taxonomy" id="236499"/>
    <lineage>
        <taxon>Bacteria</taxon>
        <taxon>Candidatus Bipolaricaulota</taxon>
        <taxon>environmental samples</taxon>
    </lineage>
</organism>
<evidence type="ECO:0000313" key="3">
    <source>
        <dbReference type="EMBL" id="BAL55153.1"/>
    </source>
</evidence>
<dbReference type="CDD" id="cd06260">
    <property type="entry name" value="DUF820-like"/>
    <property type="match status" value="1"/>
</dbReference>
<gene>
    <name evidence="2" type="ORF">HGMM_F04A11C38</name>
    <name evidence="3" type="ORF">HGMM_F23G10C06</name>
    <name evidence="4" type="ORF">HGMM_F27H04C14</name>
</gene>
<reference evidence="3" key="2">
    <citation type="journal article" date="2012" name="PLoS ONE">
        <title>A Deeply Branching Thermophilic Bacterium with an Ancient Acetyl-CoA Pathway Dominates a Subsurface Ecosystem.</title>
        <authorList>
            <person name="Takami H."/>
            <person name="Noguchi H."/>
            <person name="Takaki Y."/>
            <person name="Uchiyama I."/>
            <person name="Toyoda A."/>
            <person name="Nishi S."/>
            <person name="Chee G.-J."/>
            <person name="Arai W."/>
            <person name="Nunoura T."/>
            <person name="Itoh T."/>
            <person name="Hattori M."/>
            <person name="Takai K."/>
        </authorList>
    </citation>
    <scope>NUCLEOTIDE SEQUENCE</scope>
</reference>
<dbReference type="InterPro" id="IPR011335">
    <property type="entry name" value="Restrct_endonuc-II-like"/>
</dbReference>
<sequence length="199" mass="22915">MKRKPSAQTLAVAELFPPQGQWTERDYFALPDTNRYMELSEGRLIMPPHPTYRHQDALKRLFLRMNAFVEEHQLGVVQVAPLPVRLWPGKIREPDIFFIAKEHADRIGEQACGVPDLVVEVLSPATRETDRGEKFFEYAKAGVQEYWLVDPEKRSLEVYTLRGQVYEPFVLSGERVCSKLLEGFCVASEEIFHGEKHNA</sequence>
<feature type="domain" description="Putative restriction endonuclease" evidence="1">
    <location>
        <begin position="26"/>
        <end position="174"/>
    </location>
</feature>
<evidence type="ECO:0000259" key="1">
    <source>
        <dbReference type="Pfam" id="PF05685"/>
    </source>
</evidence>
<dbReference type="PANTHER" id="PTHR34107:SF4">
    <property type="entry name" value="SLL1222 PROTEIN"/>
    <property type="match status" value="1"/>
</dbReference>